<sequence>MTDYAEERRSELEVLESIFPDELEVISDDQLAIQVEPDVQSEREPYTVRLLVTYTDTYPDEPPELELDMVEGDVLDDELQFMLDGLKETADESIGMAMVFTLASRLKELIAEMIVKRKVRIAREDDERFRREEEALAARKKGTPVTKESFAAWAAKFEKEFAQIQKREEDDRLKALPPKEREETRRWVAKLTGRQLFEQGAITVESDAAFGEEGDVALDISQYERRAAEDEDEDEHGVTERLRLADLSDDE</sequence>
<dbReference type="InterPro" id="IPR032378">
    <property type="entry name" value="ZC3H15/TMA46_C"/>
</dbReference>
<name>A0A2S5BIZ7_9BASI</name>
<feature type="domain" description="RWD" evidence="2">
    <location>
        <begin position="10"/>
        <end position="113"/>
    </location>
</feature>
<gene>
    <name evidence="3" type="ORF">BMF94_0343</name>
</gene>
<evidence type="ECO:0000313" key="4">
    <source>
        <dbReference type="Proteomes" id="UP000237144"/>
    </source>
</evidence>
<dbReference type="STRING" id="741276.A0A2S5BIZ7"/>
<protein>
    <recommendedName>
        <fullName evidence="2">RWD domain-containing protein</fullName>
    </recommendedName>
</protein>
<evidence type="ECO:0000256" key="1">
    <source>
        <dbReference type="SAM" id="MobiDB-lite"/>
    </source>
</evidence>
<dbReference type="SUPFAM" id="SSF54495">
    <property type="entry name" value="UBC-like"/>
    <property type="match status" value="1"/>
</dbReference>
<dbReference type="CDD" id="cd23823">
    <property type="entry name" value="RWD_GCN2"/>
    <property type="match status" value="1"/>
</dbReference>
<feature type="compositionally biased region" description="Basic and acidic residues" evidence="1">
    <location>
        <begin position="236"/>
        <end position="251"/>
    </location>
</feature>
<dbReference type="AlphaFoldDB" id="A0A2S5BIZ7"/>
<dbReference type="EMBL" id="PJQD01000002">
    <property type="protein sequence ID" value="POY76751.1"/>
    <property type="molecule type" value="Genomic_DNA"/>
</dbReference>
<accession>A0A2S5BIZ7</accession>
<evidence type="ECO:0000259" key="2">
    <source>
        <dbReference type="PROSITE" id="PS50908"/>
    </source>
</evidence>
<dbReference type="PROSITE" id="PS50908">
    <property type="entry name" value="RWD"/>
    <property type="match status" value="1"/>
</dbReference>
<evidence type="ECO:0000313" key="3">
    <source>
        <dbReference type="EMBL" id="POY76751.1"/>
    </source>
</evidence>
<dbReference type="Pfam" id="PF05773">
    <property type="entry name" value="RWD"/>
    <property type="match status" value="1"/>
</dbReference>
<dbReference type="OrthoDB" id="277175at2759"/>
<proteinExistence type="predicted"/>
<reference evidence="3 4" key="1">
    <citation type="journal article" date="2018" name="Front. Microbiol.">
        <title>Prospects for Fungal Bioremediation of Acidic Radioactive Waste Sites: Characterization and Genome Sequence of Rhodotorula taiwanensis MD1149.</title>
        <authorList>
            <person name="Tkavc R."/>
            <person name="Matrosova V.Y."/>
            <person name="Grichenko O.E."/>
            <person name="Gostincar C."/>
            <person name="Volpe R.P."/>
            <person name="Klimenkova P."/>
            <person name="Gaidamakova E.K."/>
            <person name="Zhou C.E."/>
            <person name="Stewart B.J."/>
            <person name="Lyman M.G."/>
            <person name="Malfatti S.A."/>
            <person name="Rubinfeld B."/>
            <person name="Courtot M."/>
            <person name="Singh J."/>
            <person name="Dalgard C.L."/>
            <person name="Hamilton T."/>
            <person name="Frey K.G."/>
            <person name="Gunde-Cimerman N."/>
            <person name="Dugan L."/>
            <person name="Daly M.J."/>
        </authorList>
    </citation>
    <scope>NUCLEOTIDE SEQUENCE [LARGE SCALE GENOMIC DNA]</scope>
    <source>
        <strain evidence="3 4">MD1149</strain>
    </source>
</reference>
<dbReference type="Gene3D" id="3.10.110.10">
    <property type="entry name" value="Ubiquitin Conjugating Enzyme"/>
    <property type="match status" value="1"/>
</dbReference>
<dbReference type="Pfam" id="PF16543">
    <property type="entry name" value="DFRP_C"/>
    <property type="match status" value="1"/>
</dbReference>
<dbReference type="SMART" id="SM00591">
    <property type="entry name" value="RWD"/>
    <property type="match status" value="1"/>
</dbReference>
<comment type="caution">
    <text evidence="3">The sequence shown here is derived from an EMBL/GenBank/DDBJ whole genome shotgun (WGS) entry which is preliminary data.</text>
</comment>
<dbReference type="InterPro" id="IPR006575">
    <property type="entry name" value="RWD_dom"/>
</dbReference>
<dbReference type="InterPro" id="IPR040213">
    <property type="entry name" value="GIR2-like"/>
</dbReference>
<feature type="region of interest" description="Disordered" evidence="1">
    <location>
        <begin position="226"/>
        <end position="251"/>
    </location>
</feature>
<keyword evidence="4" id="KW-1185">Reference proteome</keyword>
<organism evidence="3 4">
    <name type="scientific">Rhodotorula taiwanensis</name>
    <dbReference type="NCBI Taxonomy" id="741276"/>
    <lineage>
        <taxon>Eukaryota</taxon>
        <taxon>Fungi</taxon>
        <taxon>Dikarya</taxon>
        <taxon>Basidiomycota</taxon>
        <taxon>Pucciniomycotina</taxon>
        <taxon>Microbotryomycetes</taxon>
        <taxon>Sporidiobolales</taxon>
        <taxon>Sporidiobolaceae</taxon>
        <taxon>Rhodotorula</taxon>
    </lineage>
</organism>
<dbReference type="Proteomes" id="UP000237144">
    <property type="component" value="Unassembled WGS sequence"/>
</dbReference>
<dbReference type="InterPro" id="IPR016135">
    <property type="entry name" value="UBQ-conjugating_enzyme/RWD"/>
</dbReference>
<dbReference type="PANTHER" id="PTHR12292">
    <property type="entry name" value="RWD DOMAIN-CONTAINING PROTEIN"/>
    <property type="match status" value="1"/>
</dbReference>